<dbReference type="PANTHER" id="PTHR33373:SF1">
    <property type="entry name" value="DUF4050 DOMAIN-CONTAINING PROTEIN"/>
    <property type="match status" value="1"/>
</dbReference>
<dbReference type="AlphaFoldDB" id="A0A8R7PX56"/>
<proteinExistence type="predicted"/>
<dbReference type="EnsemblPlants" id="TuG1812G0300005109.01.T01">
    <property type="protein sequence ID" value="TuG1812G0300005109.01.T01.cds320644"/>
    <property type="gene ID" value="TuG1812G0300005109.01"/>
</dbReference>
<reference evidence="2" key="1">
    <citation type="journal article" date="2013" name="Nature">
        <title>Draft genome of the wheat A-genome progenitor Triticum urartu.</title>
        <authorList>
            <person name="Ling H.Q."/>
            <person name="Zhao S."/>
            <person name="Liu D."/>
            <person name="Wang J."/>
            <person name="Sun H."/>
            <person name="Zhang C."/>
            <person name="Fan H."/>
            <person name="Li D."/>
            <person name="Dong L."/>
            <person name="Tao Y."/>
            <person name="Gao C."/>
            <person name="Wu H."/>
            <person name="Li Y."/>
            <person name="Cui Y."/>
            <person name="Guo X."/>
            <person name="Zheng S."/>
            <person name="Wang B."/>
            <person name="Yu K."/>
            <person name="Liang Q."/>
            <person name="Yang W."/>
            <person name="Lou X."/>
            <person name="Chen J."/>
            <person name="Feng M."/>
            <person name="Jian J."/>
            <person name="Zhang X."/>
            <person name="Luo G."/>
            <person name="Jiang Y."/>
            <person name="Liu J."/>
            <person name="Wang Z."/>
            <person name="Sha Y."/>
            <person name="Zhang B."/>
            <person name="Wu H."/>
            <person name="Tang D."/>
            <person name="Shen Q."/>
            <person name="Xue P."/>
            <person name="Zou S."/>
            <person name="Wang X."/>
            <person name="Liu X."/>
            <person name="Wang F."/>
            <person name="Yang Y."/>
            <person name="An X."/>
            <person name="Dong Z."/>
            <person name="Zhang K."/>
            <person name="Zhang X."/>
            <person name="Luo M.C."/>
            <person name="Dvorak J."/>
            <person name="Tong Y."/>
            <person name="Wang J."/>
            <person name="Yang H."/>
            <person name="Li Z."/>
            <person name="Wang D."/>
            <person name="Zhang A."/>
            <person name="Wang J."/>
        </authorList>
    </citation>
    <scope>NUCLEOTIDE SEQUENCE</scope>
    <source>
        <strain evidence="2">cv. G1812</strain>
    </source>
</reference>
<dbReference type="Proteomes" id="UP000015106">
    <property type="component" value="Chromosome 6"/>
</dbReference>
<sequence>MHMPVDCSWNATYESLLGSTKTFAQPIPLGVRSPANLIACYSSHLSLLIFLVFQWQEMVDFLVDGWEQEGLYD</sequence>
<organism evidence="1 2">
    <name type="scientific">Triticum urartu</name>
    <name type="common">Red wild einkorn</name>
    <name type="synonym">Crithodium urartu</name>
    <dbReference type="NCBI Taxonomy" id="4572"/>
    <lineage>
        <taxon>Eukaryota</taxon>
        <taxon>Viridiplantae</taxon>
        <taxon>Streptophyta</taxon>
        <taxon>Embryophyta</taxon>
        <taxon>Tracheophyta</taxon>
        <taxon>Spermatophyta</taxon>
        <taxon>Magnoliopsida</taxon>
        <taxon>Liliopsida</taxon>
        <taxon>Poales</taxon>
        <taxon>Poaceae</taxon>
        <taxon>BOP clade</taxon>
        <taxon>Pooideae</taxon>
        <taxon>Triticodae</taxon>
        <taxon>Triticeae</taxon>
        <taxon>Triticinae</taxon>
        <taxon>Triticum</taxon>
    </lineage>
</organism>
<reference evidence="1" key="2">
    <citation type="submission" date="2018-03" db="EMBL/GenBank/DDBJ databases">
        <title>The Triticum urartu genome reveals the dynamic nature of wheat genome evolution.</title>
        <authorList>
            <person name="Ling H."/>
            <person name="Ma B."/>
            <person name="Shi X."/>
            <person name="Liu H."/>
            <person name="Dong L."/>
            <person name="Sun H."/>
            <person name="Cao Y."/>
            <person name="Gao Q."/>
            <person name="Zheng S."/>
            <person name="Li Y."/>
            <person name="Yu Y."/>
            <person name="Du H."/>
            <person name="Qi M."/>
            <person name="Li Y."/>
            <person name="Yu H."/>
            <person name="Cui Y."/>
            <person name="Wang N."/>
            <person name="Chen C."/>
            <person name="Wu H."/>
            <person name="Zhao Y."/>
            <person name="Zhang J."/>
            <person name="Li Y."/>
            <person name="Zhou W."/>
            <person name="Zhang B."/>
            <person name="Hu W."/>
            <person name="Eijk M."/>
            <person name="Tang J."/>
            <person name="Witsenboer H."/>
            <person name="Zhao S."/>
            <person name="Li Z."/>
            <person name="Zhang A."/>
            <person name="Wang D."/>
            <person name="Liang C."/>
        </authorList>
    </citation>
    <scope>NUCLEOTIDE SEQUENCE [LARGE SCALE GENOMIC DNA]</scope>
    <source>
        <strain evidence="1">cv. G1812</strain>
    </source>
</reference>
<evidence type="ECO:0000313" key="2">
    <source>
        <dbReference type="Proteomes" id="UP000015106"/>
    </source>
</evidence>
<accession>A0A8R7PX56</accession>
<reference evidence="1" key="3">
    <citation type="submission" date="2022-06" db="UniProtKB">
        <authorList>
            <consortium name="EnsemblPlants"/>
        </authorList>
    </citation>
    <scope>IDENTIFICATION</scope>
</reference>
<gene>
    <name evidence="1" type="primary">LOC125545989</name>
</gene>
<name>A0A8R7PX56_TRIUA</name>
<dbReference type="Gramene" id="TuG1812G0300005109.01.T01">
    <property type="protein sequence ID" value="TuG1812G0300005109.01.T01.cds320644"/>
    <property type="gene ID" value="TuG1812G0300005109.01"/>
</dbReference>
<keyword evidence="2" id="KW-1185">Reference proteome</keyword>
<evidence type="ECO:0008006" key="3">
    <source>
        <dbReference type="Google" id="ProtNLM"/>
    </source>
</evidence>
<protein>
    <recommendedName>
        <fullName evidence="3">DUF4050 domain-containing protein</fullName>
    </recommendedName>
</protein>
<evidence type="ECO:0000313" key="1">
    <source>
        <dbReference type="EnsemblPlants" id="TuG1812G0300005109.01.T01.cds320644"/>
    </source>
</evidence>
<dbReference type="PANTHER" id="PTHR33373">
    <property type="entry name" value="OS07G0479600 PROTEIN"/>
    <property type="match status" value="1"/>
</dbReference>